<evidence type="ECO:0000313" key="8">
    <source>
        <dbReference type="Proteomes" id="UP000028549"/>
    </source>
</evidence>
<dbReference type="AlphaFoldDB" id="A0A084GLQ5"/>
<accession>A0A084GLQ5</accession>
<organism evidence="7 8">
    <name type="scientific">Metabacillus indicus</name>
    <name type="common">Bacillus indicus</name>
    <dbReference type="NCBI Taxonomy" id="246786"/>
    <lineage>
        <taxon>Bacteria</taxon>
        <taxon>Bacillati</taxon>
        <taxon>Bacillota</taxon>
        <taxon>Bacilli</taxon>
        <taxon>Bacillales</taxon>
        <taxon>Bacillaceae</taxon>
        <taxon>Metabacillus</taxon>
    </lineage>
</organism>
<comment type="similarity">
    <text evidence="1 4">Belongs to the glycosyl hydrolase 32 family.</text>
</comment>
<proteinExistence type="inferred from homology"/>
<dbReference type="EMBL" id="JNVC02000014">
    <property type="protein sequence ID" value="KEZ48267.1"/>
    <property type="molecule type" value="Genomic_DNA"/>
</dbReference>
<dbReference type="STRING" id="246786.GS18_0217180"/>
<dbReference type="PANTHER" id="PTHR42800">
    <property type="entry name" value="EXOINULINASE INUD (AFU_ORTHOLOGUE AFUA_5G00480)"/>
    <property type="match status" value="1"/>
</dbReference>
<dbReference type="Pfam" id="PF00251">
    <property type="entry name" value="Glyco_hydro_32N"/>
    <property type="match status" value="1"/>
</dbReference>
<gene>
    <name evidence="7" type="ORF">GS18_0217180</name>
</gene>
<name>A0A084GLQ5_METID</name>
<dbReference type="GO" id="GO:0005737">
    <property type="term" value="C:cytoplasm"/>
    <property type="evidence" value="ECO:0007669"/>
    <property type="project" value="TreeGrafter"/>
</dbReference>
<keyword evidence="8" id="KW-1185">Reference proteome</keyword>
<reference evidence="7 8" key="1">
    <citation type="journal article" date="2005" name="Int. J. Syst. Evol. Microbiol.">
        <title>Bacillus cibi sp. nov., isolated from jeotgal, a traditional Korean fermented seafood.</title>
        <authorList>
            <person name="Yoon J.H."/>
            <person name="Lee C.H."/>
            <person name="Oh T.K."/>
        </authorList>
    </citation>
    <scope>NUCLEOTIDE SEQUENCE [LARGE SCALE GENOMIC DNA]</scope>
    <source>
        <strain evidence="7 8">DSM 16189</strain>
    </source>
</reference>
<evidence type="ECO:0000259" key="6">
    <source>
        <dbReference type="Pfam" id="PF08244"/>
    </source>
</evidence>
<dbReference type="Pfam" id="PF08244">
    <property type="entry name" value="Glyco_hydro_32C"/>
    <property type="match status" value="1"/>
</dbReference>
<dbReference type="InterPro" id="IPR001362">
    <property type="entry name" value="Glyco_hydro_32"/>
</dbReference>
<keyword evidence="3 4" id="KW-0326">Glycosidase</keyword>
<comment type="caution">
    <text evidence="7">The sequence shown here is derived from an EMBL/GenBank/DDBJ whole genome shotgun (WGS) entry which is preliminary data.</text>
</comment>
<dbReference type="OrthoDB" id="9759709at2"/>
<protein>
    <submittedName>
        <fullName evidence="7">Glycoside hydrolase</fullName>
    </submittedName>
</protein>
<dbReference type="RefSeq" id="WP_029566121.1">
    <property type="nucleotide sequence ID" value="NZ_JNVC02000014.1"/>
</dbReference>
<feature type="domain" description="Glycosyl hydrolase family 32 C-terminal" evidence="6">
    <location>
        <begin position="344"/>
        <end position="477"/>
    </location>
</feature>
<evidence type="ECO:0000256" key="3">
    <source>
        <dbReference type="ARBA" id="ARBA00023295"/>
    </source>
</evidence>
<dbReference type="SUPFAM" id="SSF75005">
    <property type="entry name" value="Arabinanase/levansucrase/invertase"/>
    <property type="match status" value="1"/>
</dbReference>
<dbReference type="Gene3D" id="2.115.10.20">
    <property type="entry name" value="Glycosyl hydrolase domain, family 43"/>
    <property type="match status" value="1"/>
</dbReference>
<dbReference type="InterPro" id="IPR018053">
    <property type="entry name" value="Glyco_hydro_32_AS"/>
</dbReference>
<dbReference type="InterPro" id="IPR013189">
    <property type="entry name" value="Glyco_hydro_32_C"/>
</dbReference>
<dbReference type="PROSITE" id="PS00609">
    <property type="entry name" value="GLYCOSYL_HYDROL_F32"/>
    <property type="match status" value="1"/>
</dbReference>
<dbReference type="InterPro" id="IPR013148">
    <property type="entry name" value="Glyco_hydro_32_N"/>
</dbReference>
<feature type="domain" description="Glycosyl hydrolase family 32 N-terminal" evidence="5">
    <location>
        <begin position="14"/>
        <end position="323"/>
    </location>
</feature>
<dbReference type="Gene3D" id="2.60.120.560">
    <property type="entry name" value="Exo-inulinase, domain 1"/>
    <property type="match status" value="1"/>
</dbReference>
<evidence type="ECO:0000259" key="5">
    <source>
        <dbReference type="Pfam" id="PF00251"/>
    </source>
</evidence>
<dbReference type="InterPro" id="IPR023296">
    <property type="entry name" value="Glyco_hydro_beta-prop_sf"/>
</dbReference>
<evidence type="ECO:0000256" key="2">
    <source>
        <dbReference type="ARBA" id="ARBA00022801"/>
    </source>
</evidence>
<keyword evidence="2 4" id="KW-0378">Hydrolase</keyword>
<dbReference type="InterPro" id="IPR013320">
    <property type="entry name" value="ConA-like_dom_sf"/>
</dbReference>
<dbReference type="SMART" id="SM00640">
    <property type="entry name" value="Glyco_32"/>
    <property type="match status" value="1"/>
</dbReference>
<evidence type="ECO:0000256" key="4">
    <source>
        <dbReference type="RuleBase" id="RU362110"/>
    </source>
</evidence>
<dbReference type="PANTHER" id="PTHR42800:SF1">
    <property type="entry name" value="EXOINULINASE INUD (AFU_ORTHOLOGUE AFUA_5G00480)"/>
    <property type="match status" value="1"/>
</dbReference>
<dbReference type="GO" id="GO:0004575">
    <property type="term" value="F:sucrose alpha-glucosidase activity"/>
    <property type="evidence" value="ECO:0007669"/>
    <property type="project" value="TreeGrafter"/>
</dbReference>
<evidence type="ECO:0000313" key="7">
    <source>
        <dbReference type="EMBL" id="KEZ48267.1"/>
    </source>
</evidence>
<dbReference type="GO" id="GO:0005987">
    <property type="term" value="P:sucrose catabolic process"/>
    <property type="evidence" value="ECO:0007669"/>
    <property type="project" value="TreeGrafter"/>
</dbReference>
<dbReference type="SUPFAM" id="SSF49899">
    <property type="entry name" value="Concanavalin A-like lectins/glucanases"/>
    <property type="match status" value="1"/>
</dbReference>
<dbReference type="CDD" id="cd18622">
    <property type="entry name" value="GH32_Inu-like"/>
    <property type="match status" value="1"/>
</dbReference>
<evidence type="ECO:0000256" key="1">
    <source>
        <dbReference type="ARBA" id="ARBA00009902"/>
    </source>
</evidence>
<dbReference type="Proteomes" id="UP000028549">
    <property type="component" value="Unassembled WGS sequence"/>
</dbReference>
<sequence length="487" mass="55598">MKTILSEKYRPQFHFSPKEKWMNDPNGMVYFEGEYHLFYQYHPYSTVWGPMHWGHAVSRDLIQWEHLPLALYPDEHGAIFSGSAVVDWKNSTGFFDDEPGLVAVYTSHDIYPGTDRARQRQCLAFSSDKGRTWTKYSGNPVLTDESKTDYRDPKVFWHMDTQRWIMILATGQSATIYKSENLIDWQFASEFAEGSHAGFWECPDLFPLPSGEGKEKWVMLVSLGDTGDYTEGSRTQYFTGDFDGETFVNDREKDEVLWLDHGRDNYAGVSFSDLPERRIYMGWMSNWRYANQVPTGEWRGAMTFPRELSLSAGADGLHLIQKPVPEIQVLRKAGETCHDLFVSAEKHAVIPLKGSLMELNLEAEFEGDAGLELMILHSEADRTIIYYDPQSEILSADRTHSGESDFSASFPAVQEAPLKMKNRSIRLQLLLDSSSIELFGNDGECAITGLIFPQPEESVLRLASRGGRVHVKSLELHELSSIWKRKE</sequence>